<feature type="transmembrane region" description="Helical" evidence="9">
    <location>
        <begin position="33"/>
        <end position="55"/>
    </location>
</feature>
<dbReference type="GO" id="GO:0065002">
    <property type="term" value="P:intracellular protein transmembrane transport"/>
    <property type="evidence" value="ECO:0007669"/>
    <property type="project" value="UniProtKB-UniRule"/>
</dbReference>
<dbReference type="InterPro" id="IPR038379">
    <property type="entry name" value="SecE_sf"/>
</dbReference>
<evidence type="ECO:0000256" key="4">
    <source>
        <dbReference type="ARBA" id="ARBA00022692"/>
    </source>
</evidence>
<gene>
    <name evidence="9" type="primary">secE</name>
    <name evidence="10" type="ORF">ASB62_04425</name>
</gene>
<evidence type="ECO:0000256" key="8">
    <source>
        <dbReference type="ARBA" id="ARBA00023136"/>
    </source>
</evidence>
<dbReference type="OMA" id="FVVDWVI"/>
<dbReference type="AlphaFoldDB" id="A0A124G9U4"/>
<evidence type="ECO:0000256" key="6">
    <source>
        <dbReference type="ARBA" id="ARBA00022989"/>
    </source>
</evidence>
<dbReference type="EMBL" id="LMBR01000100">
    <property type="protein sequence ID" value="KUL30277.1"/>
    <property type="molecule type" value="Genomic_DNA"/>
</dbReference>
<keyword evidence="6 9" id="KW-1133">Transmembrane helix</keyword>
<dbReference type="GO" id="GO:0006605">
    <property type="term" value="P:protein targeting"/>
    <property type="evidence" value="ECO:0007669"/>
    <property type="project" value="UniProtKB-UniRule"/>
</dbReference>
<comment type="subunit">
    <text evidence="9">Component of the Sec protein translocase complex. Heterotrimer consisting of SecY, SecE and SecG subunits. The heterotrimers can form oligomers, although 1 heterotrimer is thought to be able to translocate proteins. Interacts with the ribosome. Interacts with SecDF, and other proteins may be involved. Interacts with SecA.</text>
</comment>
<keyword evidence="8 9" id="KW-0472">Membrane</keyword>
<keyword evidence="2 9" id="KW-0813">Transport</keyword>
<dbReference type="GO" id="GO:0009306">
    <property type="term" value="P:protein secretion"/>
    <property type="evidence" value="ECO:0007669"/>
    <property type="project" value="UniProtKB-UniRule"/>
</dbReference>
<evidence type="ECO:0000256" key="9">
    <source>
        <dbReference type="HAMAP-Rule" id="MF_00422"/>
    </source>
</evidence>
<keyword evidence="4 9" id="KW-0812">Transmembrane</keyword>
<dbReference type="PROSITE" id="PS01067">
    <property type="entry name" value="SECE_SEC61G"/>
    <property type="match status" value="1"/>
</dbReference>
<dbReference type="Pfam" id="PF00584">
    <property type="entry name" value="SecE"/>
    <property type="match status" value="1"/>
</dbReference>
<comment type="function">
    <text evidence="9">Essential subunit of the Sec protein translocation channel SecYEG. Clamps together the 2 halves of SecY. May contact the channel plug during translocation.</text>
</comment>
<dbReference type="Gene3D" id="1.20.5.1030">
    <property type="entry name" value="Preprotein translocase secy subunit"/>
    <property type="match status" value="1"/>
</dbReference>
<proteinExistence type="inferred from homology"/>
<dbReference type="NCBIfam" id="TIGR00964">
    <property type="entry name" value="secE_bact"/>
    <property type="match status" value="1"/>
</dbReference>
<keyword evidence="11" id="KW-1185">Reference proteome</keyword>
<accession>A0A124G9U4</accession>
<dbReference type="HAMAP" id="MF_00422">
    <property type="entry name" value="SecE"/>
    <property type="match status" value="1"/>
</dbReference>
<evidence type="ECO:0000256" key="7">
    <source>
        <dbReference type="ARBA" id="ARBA00023010"/>
    </source>
</evidence>
<name>A0A124G9U4_CHLLI</name>
<comment type="subcellular location">
    <subcellularLocation>
        <location evidence="9">Cell membrane</location>
        <topology evidence="9">Single-pass membrane protein</topology>
    </subcellularLocation>
    <subcellularLocation>
        <location evidence="1">Membrane</location>
    </subcellularLocation>
</comment>
<protein>
    <recommendedName>
        <fullName evidence="9">Protein translocase subunit SecE</fullName>
    </recommendedName>
</protein>
<keyword evidence="3 9" id="KW-1003">Cell membrane</keyword>
<evidence type="ECO:0000256" key="1">
    <source>
        <dbReference type="ARBA" id="ARBA00004370"/>
    </source>
</evidence>
<sequence length="63" mass="7196">MNKYLGKVSQYYRDVVSEMRKVAWPSKEEAKDLTVVVLTVSGILALFTFVVDWVINSAMSRLL</sequence>
<dbReference type="OrthoDB" id="9810735at2"/>
<dbReference type="PANTHER" id="PTHR33910">
    <property type="entry name" value="PROTEIN TRANSLOCASE SUBUNIT SECE"/>
    <property type="match status" value="1"/>
</dbReference>
<organism evidence="10 11">
    <name type="scientific">Chlorobium limicola</name>
    <dbReference type="NCBI Taxonomy" id="1092"/>
    <lineage>
        <taxon>Bacteria</taxon>
        <taxon>Pseudomonadati</taxon>
        <taxon>Chlorobiota</taxon>
        <taxon>Chlorobiia</taxon>
        <taxon>Chlorobiales</taxon>
        <taxon>Chlorobiaceae</taxon>
        <taxon>Chlorobium/Pelodictyon group</taxon>
        <taxon>Chlorobium</taxon>
    </lineage>
</organism>
<dbReference type="GO" id="GO:0008320">
    <property type="term" value="F:protein transmembrane transporter activity"/>
    <property type="evidence" value="ECO:0007669"/>
    <property type="project" value="UniProtKB-UniRule"/>
</dbReference>
<dbReference type="RefSeq" id="WP_012465170.1">
    <property type="nucleotide sequence ID" value="NZ_JAAXUX010000017.1"/>
</dbReference>
<evidence type="ECO:0000256" key="5">
    <source>
        <dbReference type="ARBA" id="ARBA00022927"/>
    </source>
</evidence>
<reference evidence="10 11" key="1">
    <citation type="submission" date="2015-10" db="EMBL/GenBank/DDBJ databases">
        <title>Draft Genome Sequence of Chlorobium limicola strain Frasassi Growing under Artificial Lighting in the Frasassi Cave System.</title>
        <authorList>
            <person name="Mansor M."/>
            <person name="Macalady J."/>
        </authorList>
    </citation>
    <scope>NUCLEOTIDE SEQUENCE [LARGE SCALE GENOMIC DNA]</scope>
    <source>
        <strain evidence="10 11">Frasassi</strain>
    </source>
</reference>
<dbReference type="Proteomes" id="UP000053937">
    <property type="component" value="Unassembled WGS sequence"/>
</dbReference>
<comment type="caution">
    <text evidence="10">The sequence shown here is derived from an EMBL/GenBank/DDBJ whole genome shotgun (WGS) entry which is preliminary data.</text>
</comment>
<evidence type="ECO:0000256" key="2">
    <source>
        <dbReference type="ARBA" id="ARBA00022448"/>
    </source>
</evidence>
<dbReference type="InterPro" id="IPR005807">
    <property type="entry name" value="SecE_bac"/>
</dbReference>
<evidence type="ECO:0000313" key="11">
    <source>
        <dbReference type="Proteomes" id="UP000053937"/>
    </source>
</evidence>
<dbReference type="GO" id="GO:0043952">
    <property type="term" value="P:protein transport by the Sec complex"/>
    <property type="evidence" value="ECO:0007669"/>
    <property type="project" value="UniProtKB-UniRule"/>
</dbReference>
<dbReference type="PANTHER" id="PTHR33910:SF1">
    <property type="entry name" value="PROTEIN TRANSLOCASE SUBUNIT SECE"/>
    <property type="match status" value="1"/>
</dbReference>
<keyword evidence="7 9" id="KW-0811">Translocation</keyword>
<evidence type="ECO:0000256" key="3">
    <source>
        <dbReference type="ARBA" id="ARBA00022475"/>
    </source>
</evidence>
<comment type="similarity">
    <text evidence="9">Belongs to the SecE/SEC61-gamma family.</text>
</comment>
<dbReference type="GO" id="GO:0005886">
    <property type="term" value="C:plasma membrane"/>
    <property type="evidence" value="ECO:0007669"/>
    <property type="project" value="UniProtKB-SubCell"/>
</dbReference>
<keyword evidence="5 9" id="KW-0653">Protein transport</keyword>
<dbReference type="InterPro" id="IPR001901">
    <property type="entry name" value="Translocase_SecE/Sec61-g"/>
</dbReference>
<evidence type="ECO:0000313" key="10">
    <source>
        <dbReference type="EMBL" id="KUL30277.1"/>
    </source>
</evidence>